<dbReference type="Gene3D" id="3.20.20.410">
    <property type="entry name" value="Protein of unknown function UPF0759"/>
    <property type="match status" value="1"/>
</dbReference>
<dbReference type="InterPro" id="IPR036520">
    <property type="entry name" value="UPF0759_sf"/>
</dbReference>
<protein>
    <submittedName>
        <fullName evidence="1">DUF72 domain-containing protein</fullName>
    </submittedName>
</protein>
<reference evidence="1" key="1">
    <citation type="submission" date="2022-03" db="EMBL/GenBank/DDBJ databases">
        <title>Pseudomonas marianensis sp. nov., a marine bacterium isolated from deep-sea sediments of the Mariana Trench.</title>
        <authorList>
            <person name="Wei Y."/>
        </authorList>
    </citation>
    <scope>NUCLEOTIDE SEQUENCE</scope>
    <source>
        <strain evidence="1">PS1</strain>
    </source>
</reference>
<dbReference type="Proteomes" id="UP001139682">
    <property type="component" value="Unassembled WGS sequence"/>
</dbReference>
<accession>A0A9X1W723</accession>
<dbReference type="SUPFAM" id="SSF117396">
    <property type="entry name" value="TM1631-like"/>
    <property type="match status" value="1"/>
</dbReference>
<keyword evidence="2" id="KW-1185">Reference proteome</keyword>
<name>A0A9X1W723_9GAMM</name>
<sequence length="262" mass="29101">MAEGRAVGSLYLGTAGWSLPREQWPHFPAAGTHLQRYAARLSAVEINSSFYRAHRPATYARWADGVPPGFRFSVKVPRQITHEARLVGCEALLEAFLQECGHLGEKLGCLLVQLPPSLAYEPDSAEAFFGSLRARHGGFVAFEPRHPSWLEAEPLLQRMRVARVAADPAPFAEAAEPAGWAGMRYYRLHGSPRVYYSSYEPDWLERLDARLAEAPVDVPQWCIFDNTASGAATANALALDELRSSDRHPHGAVWRADRVRPT</sequence>
<dbReference type="InterPro" id="IPR002763">
    <property type="entry name" value="DUF72"/>
</dbReference>
<organism evidence="1 2">
    <name type="scientific">Stutzerimonas marianensis</name>
    <dbReference type="NCBI Taxonomy" id="2929513"/>
    <lineage>
        <taxon>Bacteria</taxon>
        <taxon>Pseudomonadati</taxon>
        <taxon>Pseudomonadota</taxon>
        <taxon>Gammaproteobacteria</taxon>
        <taxon>Pseudomonadales</taxon>
        <taxon>Pseudomonadaceae</taxon>
        <taxon>Stutzerimonas</taxon>
    </lineage>
</organism>
<dbReference type="EMBL" id="JALGRD010000006">
    <property type="protein sequence ID" value="MCJ0974019.1"/>
    <property type="molecule type" value="Genomic_DNA"/>
</dbReference>
<evidence type="ECO:0000313" key="1">
    <source>
        <dbReference type="EMBL" id="MCJ0974019.1"/>
    </source>
</evidence>
<proteinExistence type="predicted"/>
<dbReference type="Pfam" id="PF01904">
    <property type="entry name" value="DUF72"/>
    <property type="match status" value="1"/>
</dbReference>
<comment type="caution">
    <text evidence="1">The sequence shown here is derived from an EMBL/GenBank/DDBJ whole genome shotgun (WGS) entry which is preliminary data.</text>
</comment>
<dbReference type="AlphaFoldDB" id="A0A9X1W723"/>
<evidence type="ECO:0000313" key="2">
    <source>
        <dbReference type="Proteomes" id="UP001139682"/>
    </source>
</evidence>
<dbReference type="RefSeq" id="WP_243606104.1">
    <property type="nucleotide sequence ID" value="NZ_JALGRD010000006.1"/>
</dbReference>
<dbReference type="PANTHER" id="PTHR30348:SF14">
    <property type="entry name" value="BLR8050 PROTEIN"/>
    <property type="match status" value="1"/>
</dbReference>
<gene>
    <name evidence="1" type="ORF">MST27_11630</name>
</gene>
<dbReference type="PANTHER" id="PTHR30348">
    <property type="entry name" value="UNCHARACTERIZED PROTEIN YECE"/>
    <property type="match status" value="1"/>
</dbReference>